<name>A0ABT2TTY3_9FIRM</name>
<feature type="transmembrane region" description="Helical" evidence="6">
    <location>
        <begin position="113"/>
        <end position="137"/>
    </location>
</feature>
<dbReference type="RefSeq" id="WP_158421656.1">
    <property type="nucleotide sequence ID" value="NZ_JAOQJL010000017.1"/>
</dbReference>
<organism evidence="7 8">
    <name type="scientific">Blautia ammoniilytica</name>
    <dbReference type="NCBI Taxonomy" id="2981782"/>
    <lineage>
        <taxon>Bacteria</taxon>
        <taxon>Bacillati</taxon>
        <taxon>Bacillota</taxon>
        <taxon>Clostridia</taxon>
        <taxon>Lachnospirales</taxon>
        <taxon>Lachnospiraceae</taxon>
        <taxon>Blautia</taxon>
    </lineage>
</organism>
<feature type="transmembrane region" description="Helical" evidence="6">
    <location>
        <begin position="282"/>
        <end position="303"/>
    </location>
</feature>
<feature type="transmembrane region" description="Helical" evidence="6">
    <location>
        <begin position="247"/>
        <end position="270"/>
    </location>
</feature>
<keyword evidence="8" id="KW-1185">Reference proteome</keyword>
<dbReference type="InterPro" id="IPR001851">
    <property type="entry name" value="ABC_transp_permease"/>
</dbReference>
<dbReference type="PANTHER" id="PTHR47089:SF1">
    <property type="entry name" value="GUANOSINE ABC TRANSPORTER PERMEASE PROTEIN NUPP"/>
    <property type="match status" value="1"/>
</dbReference>
<accession>A0ABT2TTY3</accession>
<comment type="caution">
    <text evidence="7">The sequence shown here is derived from an EMBL/GenBank/DDBJ whole genome shotgun (WGS) entry which is preliminary data.</text>
</comment>
<keyword evidence="3 6" id="KW-0812">Transmembrane</keyword>
<dbReference type="EMBL" id="JAOQJL010000017">
    <property type="protein sequence ID" value="MCU6765703.1"/>
    <property type="molecule type" value="Genomic_DNA"/>
</dbReference>
<dbReference type="PANTHER" id="PTHR47089">
    <property type="entry name" value="ABC TRANSPORTER, PERMEASE PROTEIN"/>
    <property type="match status" value="1"/>
</dbReference>
<sequence>MNEVTKQKISDLLKTLAIILISFVAAMLIGAIFVVILGKSPLETYKQLILSPFTNMGNFGTIIRNMIPLSLVAIGVAFAGKCGLSNLGGDGQFLMGALAMILVSTTIGKHLGWMSIIVGMLLGTVFGAVCGGFAGWLKAKFKVSEIITVLMLNYIVEYFIAYLDHGPMLKAGSSTPQTESIAEYERIPRIFEGTMFSYSILIVLVCILLYWIVMQKTTFGYKIRVLGGSVKAAQYGGVDPEKYYTKVMAISGAFAGFAGVVEVCSFAYCVQDGICNSYGFNGVLIALLGFYHPVGILLAAFFFSVLNVGGNVMQITCAVPTTFVSMLKGLMVLFILLGLSAKLKKKFRPSKKQACEDLKESVKSTVETTVKMKEREAV</sequence>
<keyword evidence="5 6" id="KW-0472">Membrane</keyword>
<evidence type="ECO:0000256" key="3">
    <source>
        <dbReference type="ARBA" id="ARBA00022692"/>
    </source>
</evidence>
<feature type="transmembrane region" description="Helical" evidence="6">
    <location>
        <begin position="57"/>
        <end position="79"/>
    </location>
</feature>
<evidence type="ECO:0000256" key="2">
    <source>
        <dbReference type="ARBA" id="ARBA00022475"/>
    </source>
</evidence>
<evidence type="ECO:0000313" key="8">
    <source>
        <dbReference type="Proteomes" id="UP001652409"/>
    </source>
</evidence>
<protein>
    <submittedName>
        <fullName evidence="7">ABC transporter permease</fullName>
    </submittedName>
</protein>
<feature type="transmembrane region" description="Helical" evidence="6">
    <location>
        <begin position="12"/>
        <end position="37"/>
    </location>
</feature>
<reference evidence="7 8" key="1">
    <citation type="journal article" date="2021" name="ISME Commun">
        <title>Automated analysis of genomic sequences facilitates high-throughput and comprehensive description of bacteria.</title>
        <authorList>
            <person name="Hitch T.C.A."/>
        </authorList>
    </citation>
    <scope>NUCLEOTIDE SEQUENCE [LARGE SCALE GENOMIC DNA]</scope>
    <source>
        <strain evidence="7 8">Sanger_23</strain>
    </source>
</reference>
<evidence type="ECO:0000256" key="1">
    <source>
        <dbReference type="ARBA" id="ARBA00004651"/>
    </source>
</evidence>
<feature type="transmembrane region" description="Helical" evidence="6">
    <location>
        <begin position="323"/>
        <end position="343"/>
    </location>
</feature>
<comment type="subcellular location">
    <subcellularLocation>
        <location evidence="1">Cell membrane</location>
        <topology evidence="1">Multi-pass membrane protein</topology>
    </subcellularLocation>
</comment>
<dbReference type="Pfam" id="PF02653">
    <property type="entry name" value="BPD_transp_2"/>
    <property type="match status" value="1"/>
</dbReference>
<proteinExistence type="predicted"/>
<dbReference type="CDD" id="cd06580">
    <property type="entry name" value="TM_PBP1_transp_TpRbsC_like"/>
    <property type="match status" value="1"/>
</dbReference>
<feature type="transmembrane region" description="Helical" evidence="6">
    <location>
        <begin position="195"/>
        <end position="213"/>
    </location>
</feature>
<feature type="transmembrane region" description="Helical" evidence="6">
    <location>
        <begin position="91"/>
        <end position="107"/>
    </location>
</feature>
<keyword evidence="2" id="KW-1003">Cell membrane</keyword>
<keyword evidence="4 6" id="KW-1133">Transmembrane helix</keyword>
<evidence type="ECO:0000313" key="7">
    <source>
        <dbReference type="EMBL" id="MCU6765703.1"/>
    </source>
</evidence>
<dbReference type="Proteomes" id="UP001652409">
    <property type="component" value="Unassembled WGS sequence"/>
</dbReference>
<evidence type="ECO:0000256" key="5">
    <source>
        <dbReference type="ARBA" id="ARBA00023136"/>
    </source>
</evidence>
<evidence type="ECO:0000256" key="4">
    <source>
        <dbReference type="ARBA" id="ARBA00022989"/>
    </source>
</evidence>
<evidence type="ECO:0000256" key="6">
    <source>
        <dbReference type="SAM" id="Phobius"/>
    </source>
</evidence>
<gene>
    <name evidence="7" type="ORF">OCV61_09810</name>
</gene>